<dbReference type="PANTHER" id="PTHR45876:SF8">
    <property type="entry name" value="FI04035P"/>
    <property type="match status" value="1"/>
</dbReference>
<feature type="compositionally biased region" description="Low complexity" evidence="1">
    <location>
        <begin position="347"/>
        <end position="360"/>
    </location>
</feature>
<dbReference type="AlphaFoldDB" id="A0AAV7ZSX7"/>
<dbReference type="Gene3D" id="1.25.40.530">
    <property type="entry name" value="MyTH4 domain"/>
    <property type="match status" value="1"/>
</dbReference>
<dbReference type="Gene3D" id="1.10.555.10">
    <property type="entry name" value="Rho GTPase activation protein"/>
    <property type="match status" value="1"/>
</dbReference>
<evidence type="ECO:0000313" key="5">
    <source>
        <dbReference type="Proteomes" id="UP001146793"/>
    </source>
</evidence>
<feature type="region of interest" description="Disordered" evidence="1">
    <location>
        <begin position="96"/>
        <end position="116"/>
    </location>
</feature>
<dbReference type="GO" id="GO:0005096">
    <property type="term" value="F:GTPase activator activity"/>
    <property type="evidence" value="ECO:0007669"/>
    <property type="project" value="TreeGrafter"/>
</dbReference>
<feature type="compositionally biased region" description="Basic and acidic residues" evidence="1">
    <location>
        <begin position="167"/>
        <end position="176"/>
    </location>
</feature>
<protein>
    <submittedName>
        <fullName evidence="4">Rho gtpase activation protein</fullName>
    </submittedName>
</protein>
<evidence type="ECO:0000313" key="4">
    <source>
        <dbReference type="EMBL" id="KAJ3445118.1"/>
    </source>
</evidence>
<comment type="caution">
    <text evidence="4">The sequence shown here is derived from an EMBL/GenBank/DDBJ whole genome shotgun (WGS) entry which is preliminary data.</text>
</comment>
<dbReference type="Proteomes" id="UP001146793">
    <property type="component" value="Unassembled WGS sequence"/>
</dbReference>
<gene>
    <name evidence="4" type="ORF">M0812_10983</name>
</gene>
<sequence length="752" mass="85982">MEEQKQKQKQKLKQPSIKTFEGFTLENYDNVFEYTYLDEDTFSSYSESEFVTDSESELEDDWRNVMEIAPLTTPSTVSVGTHLIVLTLEEHYHVTGDSSFESKDKKTNNNQNKKRNSFGLEGWRLVELNNVSKKKKNLKKKLQKQNENKTKKETAIFRSTQKQRSTTKLEFHENHIKSFRSPPNTKTGNNNGNDPNNNRQEEFHKLTALRILTTGVPILMGPLHPLYQASGSVLEKENSVENSDSTKAIIQDQLNKLQSMFGITLDGKKKPTSNSLMGQIGLSDAGAGVGAVLGERTNTDKKRSALGDLRAKALGQFQLQDYAREHFLIKPSRLKILRRKTPQFAISNSNSNSNSSPNSNTQMIKGFAYSPNKLQNSITKLSKGSHTKLALSIFKDLLYYMGEKKWLKKAAKRKTQSGEFFSQDDAIKNILEVGLNIKEMRDEIYLQIWKQTTQNPGLESTIRGWAAFCLVANTFAPSGQLSTSLREMFTQLAENGPDRVNKFANLAKIRLRNILAPSSKQLQMPSDYSIKRILKAPHDPIMFNVTLKECFMNQNKKFPSLKIPYCLKFLIHKIIETGGMKQEGLFRVPGSVLQVKLLREMINRGEYIIKDEQMNNPNIYSSVLKLWLRQLHEPLFPLSRIDQLQNTVSSEEMVNIAEQLPQLVRYCLAYIIYFAQQLSQEEVVQHTKMDTHNLALMFAPNIVRLPKESLMLGVQLTEKRNFFITSLIQFWNVSSIIKQIKIAEKSQLKKNN</sequence>
<dbReference type="PROSITE" id="PS50238">
    <property type="entry name" value="RHOGAP"/>
    <property type="match status" value="1"/>
</dbReference>
<dbReference type="Pfam" id="PF00620">
    <property type="entry name" value="RhoGAP"/>
    <property type="match status" value="1"/>
</dbReference>
<feature type="compositionally biased region" description="Low complexity" evidence="1">
    <location>
        <begin position="182"/>
        <end position="198"/>
    </location>
</feature>
<feature type="region of interest" description="Disordered" evidence="1">
    <location>
        <begin position="345"/>
        <end position="364"/>
    </location>
</feature>
<feature type="domain" description="Rho-GAP" evidence="2">
    <location>
        <begin position="545"/>
        <end position="735"/>
    </location>
</feature>
<dbReference type="InterPro" id="IPR000198">
    <property type="entry name" value="RhoGAP_dom"/>
</dbReference>
<dbReference type="PROSITE" id="PS51016">
    <property type="entry name" value="MYTH4"/>
    <property type="match status" value="1"/>
</dbReference>
<dbReference type="Pfam" id="PF00784">
    <property type="entry name" value="MyTH4"/>
    <property type="match status" value="1"/>
</dbReference>
<dbReference type="SUPFAM" id="SSF48350">
    <property type="entry name" value="GTPase activation domain, GAP"/>
    <property type="match status" value="1"/>
</dbReference>
<dbReference type="InterPro" id="IPR008936">
    <property type="entry name" value="Rho_GTPase_activation_prot"/>
</dbReference>
<accession>A0AAV7ZSX7</accession>
<feature type="domain" description="MyTH4" evidence="3">
    <location>
        <begin position="369"/>
        <end position="534"/>
    </location>
</feature>
<evidence type="ECO:0000256" key="1">
    <source>
        <dbReference type="SAM" id="MobiDB-lite"/>
    </source>
</evidence>
<feature type="compositionally biased region" description="Basic and acidic residues" evidence="1">
    <location>
        <begin position="144"/>
        <end position="155"/>
    </location>
</feature>
<dbReference type="InterPro" id="IPR038185">
    <property type="entry name" value="MyTH4_dom_sf"/>
</dbReference>
<name>A0AAV7ZSX7_9EUKA</name>
<dbReference type="GO" id="GO:0007165">
    <property type="term" value="P:signal transduction"/>
    <property type="evidence" value="ECO:0007669"/>
    <property type="project" value="InterPro"/>
</dbReference>
<reference evidence="4" key="1">
    <citation type="submission" date="2022-08" db="EMBL/GenBank/DDBJ databases">
        <title>Novel sulphate-reducing endosymbionts in the free-living metamonad Anaeramoeba.</title>
        <authorList>
            <person name="Jerlstrom-Hultqvist J."/>
            <person name="Cepicka I."/>
            <person name="Gallot-Lavallee L."/>
            <person name="Salas-Leiva D."/>
            <person name="Curtis B.A."/>
            <person name="Zahonova K."/>
            <person name="Pipaliya S."/>
            <person name="Dacks J."/>
            <person name="Roger A.J."/>
        </authorList>
    </citation>
    <scope>NUCLEOTIDE SEQUENCE</scope>
    <source>
        <strain evidence="4">Busselton2</strain>
    </source>
</reference>
<evidence type="ECO:0000259" key="2">
    <source>
        <dbReference type="PROSITE" id="PS50238"/>
    </source>
</evidence>
<feature type="compositionally biased region" description="Polar residues" evidence="1">
    <location>
        <begin position="157"/>
        <end position="166"/>
    </location>
</feature>
<evidence type="ECO:0000259" key="3">
    <source>
        <dbReference type="PROSITE" id="PS51016"/>
    </source>
</evidence>
<dbReference type="PANTHER" id="PTHR45876">
    <property type="entry name" value="FI04035P"/>
    <property type="match status" value="1"/>
</dbReference>
<dbReference type="GO" id="GO:0005856">
    <property type="term" value="C:cytoskeleton"/>
    <property type="evidence" value="ECO:0007669"/>
    <property type="project" value="InterPro"/>
</dbReference>
<dbReference type="EMBL" id="JANTQA010000023">
    <property type="protein sequence ID" value="KAJ3445118.1"/>
    <property type="molecule type" value="Genomic_DNA"/>
</dbReference>
<proteinExistence type="predicted"/>
<feature type="region of interest" description="Disordered" evidence="1">
    <location>
        <begin position="134"/>
        <end position="199"/>
    </location>
</feature>
<dbReference type="SMART" id="SM00324">
    <property type="entry name" value="RhoGAP"/>
    <property type="match status" value="1"/>
</dbReference>
<dbReference type="SMART" id="SM00139">
    <property type="entry name" value="MyTH4"/>
    <property type="match status" value="1"/>
</dbReference>
<dbReference type="GO" id="GO:0005737">
    <property type="term" value="C:cytoplasm"/>
    <property type="evidence" value="ECO:0007669"/>
    <property type="project" value="TreeGrafter"/>
</dbReference>
<feature type="compositionally biased region" description="Basic and acidic residues" evidence="1">
    <location>
        <begin position="96"/>
        <end position="107"/>
    </location>
</feature>
<feature type="compositionally biased region" description="Basic residues" evidence="1">
    <location>
        <begin position="134"/>
        <end position="143"/>
    </location>
</feature>
<dbReference type="InterPro" id="IPR000857">
    <property type="entry name" value="MyTH4_dom"/>
</dbReference>
<organism evidence="4 5">
    <name type="scientific">Anaeramoeba flamelloides</name>
    <dbReference type="NCBI Taxonomy" id="1746091"/>
    <lineage>
        <taxon>Eukaryota</taxon>
        <taxon>Metamonada</taxon>
        <taxon>Anaeramoebidae</taxon>
        <taxon>Anaeramoeba</taxon>
    </lineage>
</organism>